<proteinExistence type="predicted"/>
<dbReference type="EMBL" id="VZOL01000860">
    <property type="protein sequence ID" value="KAB0647858.1"/>
    <property type="molecule type" value="Genomic_DNA"/>
</dbReference>
<evidence type="ECO:0000313" key="1">
    <source>
        <dbReference type="EMBL" id="KAB0647858.1"/>
    </source>
</evidence>
<dbReference type="AlphaFoldDB" id="A0A6L3N758"/>
<keyword evidence="1" id="KW-0808">Transferase</keyword>
<name>A0A6L3N758_9BURK</name>
<evidence type="ECO:0000313" key="2">
    <source>
        <dbReference type="Proteomes" id="UP000473571"/>
    </source>
</evidence>
<dbReference type="Proteomes" id="UP000473571">
    <property type="component" value="Unassembled WGS sequence"/>
</dbReference>
<organism evidence="1 2">
    <name type="scientific">Burkholderia territorii</name>
    <dbReference type="NCBI Taxonomy" id="1503055"/>
    <lineage>
        <taxon>Bacteria</taxon>
        <taxon>Pseudomonadati</taxon>
        <taxon>Pseudomonadota</taxon>
        <taxon>Betaproteobacteria</taxon>
        <taxon>Burkholderiales</taxon>
        <taxon>Burkholderiaceae</taxon>
        <taxon>Burkholderia</taxon>
        <taxon>Burkholderia cepacia complex</taxon>
    </lineage>
</organism>
<gene>
    <name evidence="1" type="ORF">F7R13_31195</name>
</gene>
<feature type="non-terminal residue" evidence="1">
    <location>
        <position position="1"/>
    </location>
</feature>
<comment type="caution">
    <text evidence="1">The sequence shown here is derived from an EMBL/GenBank/DDBJ whole genome shotgun (WGS) entry which is preliminary data.</text>
</comment>
<reference evidence="1 2" key="1">
    <citation type="submission" date="2019-09" db="EMBL/GenBank/DDBJ databases">
        <title>Draft genome sequences of 48 bacterial type strains from the CCUG.</title>
        <authorList>
            <person name="Tunovic T."/>
            <person name="Pineiro-Iglesias B."/>
            <person name="Unosson C."/>
            <person name="Inganas E."/>
            <person name="Ohlen M."/>
            <person name="Cardew S."/>
            <person name="Jensie-Markopoulos S."/>
            <person name="Salva-Serra F."/>
            <person name="Jaen-Luchoro D."/>
            <person name="Karlsson R."/>
            <person name="Svensson-Stadler L."/>
            <person name="Chun J."/>
            <person name="Moore E."/>
        </authorList>
    </citation>
    <scope>NUCLEOTIDE SEQUENCE [LARGE SCALE GENOMIC DNA]</scope>
    <source>
        <strain evidence="1 2">CCUG 65687</strain>
    </source>
</reference>
<sequence length="56" mass="6134">WRAFWRDLPLVAVRDTLLALEWLAAVFGTHVVWRGARMTVVGGERAAAAVEGGDGR</sequence>
<accession>A0A6L3N758</accession>
<protein>
    <submittedName>
        <fullName evidence="1">Ceramide glucosyltransferase</fullName>
    </submittedName>
</protein>
<dbReference type="GO" id="GO:0016740">
    <property type="term" value="F:transferase activity"/>
    <property type="evidence" value="ECO:0007669"/>
    <property type="project" value="UniProtKB-KW"/>
</dbReference>